<dbReference type="GO" id="GO:0005737">
    <property type="term" value="C:cytoplasm"/>
    <property type="evidence" value="ECO:0007669"/>
    <property type="project" value="UniProtKB-SubCell"/>
</dbReference>
<dbReference type="Gene3D" id="3.40.50.720">
    <property type="entry name" value="NAD(P)-binding Rossmann-like Domain"/>
    <property type="match status" value="1"/>
</dbReference>
<dbReference type="Pfam" id="PF02875">
    <property type="entry name" value="Mur_ligase_C"/>
    <property type="match status" value="1"/>
</dbReference>
<feature type="domain" description="Mur ligase central" evidence="10">
    <location>
        <begin position="126"/>
        <end position="304"/>
    </location>
</feature>
<keyword evidence="7 8" id="KW-0961">Cell wall biogenesis/degradation</keyword>
<dbReference type="GO" id="GO:0071555">
    <property type="term" value="P:cell wall organization"/>
    <property type="evidence" value="ECO:0007669"/>
    <property type="project" value="UniProtKB-KW"/>
</dbReference>
<evidence type="ECO:0000259" key="9">
    <source>
        <dbReference type="Pfam" id="PF02875"/>
    </source>
</evidence>
<keyword evidence="7 8" id="KW-0573">Peptidoglycan synthesis</keyword>
<proteinExistence type="inferred from homology"/>
<evidence type="ECO:0000256" key="2">
    <source>
        <dbReference type="ARBA" id="ARBA00004752"/>
    </source>
</evidence>
<dbReference type="GO" id="GO:0009252">
    <property type="term" value="P:peptidoglycan biosynthetic process"/>
    <property type="evidence" value="ECO:0007669"/>
    <property type="project" value="UniProtKB-UniRule"/>
</dbReference>
<evidence type="ECO:0000256" key="5">
    <source>
        <dbReference type="ARBA" id="ARBA00022741"/>
    </source>
</evidence>
<dbReference type="GO" id="GO:0051301">
    <property type="term" value="P:cell division"/>
    <property type="evidence" value="ECO:0007669"/>
    <property type="project" value="UniProtKB-KW"/>
</dbReference>
<dbReference type="InterPro" id="IPR036565">
    <property type="entry name" value="Mur-like_cat_sf"/>
</dbReference>
<keyword evidence="7 8" id="KW-0133">Cell shape</keyword>
<dbReference type="InterPro" id="IPR036615">
    <property type="entry name" value="Mur_ligase_C_dom_sf"/>
</dbReference>
<reference evidence="12" key="1">
    <citation type="submission" date="2018-01" db="EMBL/GenBank/DDBJ databases">
        <title>Complete genome of Tamlana sp. UJ94.</title>
        <authorList>
            <person name="Jung J."/>
            <person name="Chung D."/>
            <person name="Bae S.S."/>
            <person name="Baek K."/>
        </authorList>
    </citation>
    <scope>NUCLEOTIDE SEQUENCE [LARGE SCALE GENOMIC DNA]</scope>
    <source>
        <strain evidence="12">UJ94</strain>
    </source>
</reference>
<evidence type="ECO:0000256" key="1">
    <source>
        <dbReference type="ARBA" id="ARBA00004496"/>
    </source>
</evidence>
<dbReference type="UniPathway" id="UPA00219"/>
<sequence>MKKSHIKQESEQRSSSGIEGGFLVVLGGGESGVGTALLGKAKGYDVFVSDKGKIKDKYKQVLIQNEIDWEDENHTESKILKADVVMKSPGIPDKVALIKQIRKAGITVVSEIEFASNFTEATLVGITGSNGKTTTATLTHHLLKQELNVGLAGNIGDSFAKQILEDDYPNYVLEISSFQLDDIIDFRPHIAVITNITPDHLDRYDYKFENYIESKFRITENQTEADYLIYDADDEVIVNHLKKCAVKAILLPFSLEKNIENGACLEKENIKITINNNQIIMPTSNLTLEGKHNVKNAMAASTVAHLLKIRKQTIRESLENFQGVEHRLEQVLKINKVQYINDSKATNVNATYYALESMGAPTIWIVGGVDKGNNYQELFSFVNEKVKAIICLGVNNEKLLNTFGNMVDVIVETQCMNEAVKIAYKLAETGDNVLLSPACASFDLFENYEDRGRQFKEAVRNL</sequence>
<keyword evidence="7 8" id="KW-0132">Cell division</keyword>
<dbReference type="EC" id="6.3.2.9" evidence="7 8"/>
<evidence type="ECO:0000256" key="4">
    <source>
        <dbReference type="ARBA" id="ARBA00022598"/>
    </source>
</evidence>
<comment type="subcellular location">
    <subcellularLocation>
        <location evidence="1 7 8">Cytoplasm</location>
    </subcellularLocation>
</comment>
<dbReference type="OrthoDB" id="9809796at2"/>
<feature type="domain" description="Mur ligase C-terminal" evidence="9">
    <location>
        <begin position="326"/>
        <end position="439"/>
    </location>
</feature>
<dbReference type="SUPFAM" id="SSF51984">
    <property type="entry name" value="MurCD N-terminal domain"/>
    <property type="match status" value="1"/>
</dbReference>
<dbReference type="Gene3D" id="3.40.1190.10">
    <property type="entry name" value="Mur-like, catalytic domain"/>
    <property type="match status" value="1"/>
</dbReference>
<evidence type="ECO:0000313" key="11">
    <source>
        <dbReference type="EMBL" id="AUS05941.1"/>
    </source>
</evidence>
<dbReference type="GO" id="GO:0008360">
    <property type="term" value="P:regulation of cell shape"/>
    <property type="evidence" value="ECO:0007669"/>
    <property type="project" value="UniProtKB-KW"/>
</dbReference>
<dbReference type="AlphaFoldDB" id="A0A2I7SJ66"/>
<dbReference type="SUPFAM" id="SSF53623">
    <property type="entry name" value="MurD-like peptide ligases, catalytic domain"/>
    <property type="match status" value="1"/>
</dbReference>
<dbReference type="Proteomes" id="UP000236592">
    <property type="component" value="Chromosome"/>
</dbReference>
<dbReference type="InterPro" id="IPR013221">
    <property type="entry name" value="Mur_ligase_cen"/>
</dbReference>
<accession>A0A2I7SJ66</accession>
<dbReference type="GO" id="GO:0005524">
    <property type="term" value="F:ATP binding"/>
    <property type="evidence" value="ECO:0007669"/>
    <property type="project" value="UniProtKB-UniRule"/>
</dbReference>
<evidence type="ECO:0000256" key="6">
    <source>
        <dbReference type="ARBA" id="ARBA00022840"/>
    </source>
</evidence>
<dbReference type="Pfam" id="PF21377">
    <property type="entry name" value="MurD_N"/>
    <property type="match status" value="1"/>
</dbReference>
<protein>
    <recommendedName>
        <fullName evidence="7 8">UDP-N-acetylmuramoylalanine--D-glutamate ligase</fullName>
        <ecNumber evidence="7 8">6.3.2.9</ecNumber>
    </recommendedName>
    <alternativeName>
        <fullName evidence="7">D-glutamic acid-adding enzyme</fullName>
    </alternativeName>
    <alternativeName>
        <fullName evidence="7">UDP-N-acetylmuramoyl-L-alanyl-D-glutamate synthetase</fullName>
    </alternativeName>
</protein>
<comment type="similarity">
    <text evidence="7">Belongs to the MurCDEF family.</text>
</comment>
<keyword evidence="4 7" id="KW-0436">Ligase</keyword>
<dbReference type="InterPro" id="IPR005762">
    <property type="entry name" value="MurD"/>
</dbReference>
<name>A0A2I7SJ66_9FLAO</name>
<evidence type="ECO:0000256" key="8">
    <source>
        <dbReference type="RuleBase" id="RU003664"/>
    </source>
</evidence>
<dbReference type="RefSeq" id="WP_102995924.1">
    <property type="nucleotide sequence ID" value="NZ_CP025938.1"/>
</dbReference>
<keyword evidence="7 8" id="KW-0131">Cell cycle</keyword>
<dbReference type="PANTHER" id="PTHR43692:SF1">
    <property type="entry name" value="UDP-N-ACETYLMURAMOYLALANINE--D-GLUTAMATE LIGASE"/>
    <property type="match status" value="1"/>
</dbReference>
<keyword evidence="6 7" id="KW-0067">ATP-binding</keyword>
<keyword evidence="12" id="KW-1185">Reference proteome</keyword>
<dbReference type="KEGG" id="taj:C1A40_10970"/>
<evidence type="ECO:0000256" key="7">
    <source>
        <dbReference type="HAMAP-Rule" id="MF_00639"/>
    </source>
</evidence>
<dbReference type="Pfam" id="PF08245">
    <property type="entry name" value="Mur_ligase_M"/>
    <property type="match status" value="1"/>
</dbReference>
<dbReference type="Gene3D" id="3.90.190.20">
    <property type="entry name" value="Mur ligase, C-terminal domain"/>
    <property type="match status" value="1"/>
</dbReference>
<keyword evidence="3 7" id="KW-0963">Cytoplasm</keyword>
<dbReference type="PANTHER" id="PTHR43692">
    <property type="entry name" value="UDP-N-ACETYLMURAMOYLALANINE--D-GLUTAMATE LIGASE"/>
    <property type="match status" value="1"/>
</dbReference>
<dbReference type="InterPro" id="IPR004101">
    <property type="entry name" value="Mur_ligase_C"/>
</dbReference>
<gene>
    <name evidence="7 11" type="primary">murD</name>
    <name evidence="11" type="ORF">C1A40_10970</name>
</gene>
<dbReference type="HAMAP" id="MF_00639">
    <property type="entry name" value="MurD"/>
    <property type="match status" value="1"/>
</dbReference>
<comment type="catalytic activity">
    <reaction evidence="7 8">
        <text>UDP-N-acetyl-alpha-D-muramoyl-L-alanine + D-glutamate + ATP = UDP-N-acetyl-alpha-D-muramoyl-L-alanyl-D-glutamate + ADP + phosphate + H(+)</text>
        <dbReference type="Rhea" id="RHEA:16429"/>
        <dbReference type="ChEBI" id="CHEBI:15378"/>
        <dbReference type="ChEBI" id="CHEBI:29986"/>
        <dbReference type="ChEBI" id="CHEBI:30616"/>
        <dbReference type="ChEBI" id="CHEBI:43474"/>
        <dbReference type="ChEBI" id="CHEBI:83898"/>
        <dbReference type="ChEBI" id="CHEBI:83900"/>
        <dbReference type="ChEBI" id="CHEBI:456216"/>
        <dbReference type="EC" id="6.3.2.9"/>
    </reaction>
</comment>
<dbReference type="GO" id="GO:0008764">
    <property type="term" value="F:UDP-N-acetylmuramoylalanine-D-glutamate ligase activity"/>
    <property type="evidence" value="ECO:0007669"/>
    <property type="project" value="UniProtKB-UniRule"/>
</dbReference>
<evidence type="ECO:0000313" key="12">
    <source>
        <dbReference type="Proteomes" id="UP000236592"/>
    </source>
</evidence>
<dbReference type="EMBL" id="CP025938">
    <property type="protein sequence ID" value="AUS05941.1"/>
    <property type="molecule type" value="Genomic_DNA"/>
</dbReference>
<organism evidence="11 12">
    <name type="scientific">Pseudotamlana carrageenivorans</name>
    <dbReference type="NCBI Taxonomy" id="2069432"/>
    <lineage>
        <taxon>Bacteria</taxon>
        <taxon>Pseudomonadati</taxon>
        <taxon>Bacteroidota</taxon>
        <taxon>Flavobacteriia</taxon>
        <taxon>Flavobacteriales</taxon>
        <taxon>Flavobacteriaceae</taxon>
        <taxon>Pseudotamlana</taxon>
    </lineage>
</organism>
<evidence type="ECO:0000256" key="3">
    <source>
        <dbReference type="ARBA" id="ARBA00022490"/>
    </source>
</evidence>
<dbReference type="SUPFAM" id="SSF53244">
    <property type="entry name" value="MurD-like peptide ligases, peptide-binding domain"/>
    <property type="match status" value="1"/>
</dbReference>
<comment type="pathway">
    <text evidence="2 7 8">Cell wall biogenesis; peptidoglycan biosynthesis.</text>
</comment>
<dbReference type="NCBIfam" id="TIGR01087">
    <property type="entry name" value="murD"/>
    <property type="match status" value="1"/>
</dbReference>
<comment type="function">
    <text evidence="7 8">Cell wall formation. Catalyzes the addition of glutamate to the nucleotide precursor UDP-N-acetylmuramoyl-L-alanine (UMA).</text>
</comment>
<keyword evidence="5 7" id="KW-0547">Nucleotide-binding</keyword>
<evidence type="ECO:0000259" key="10">
    <source>
        <dbReference type="Pfam" id="PF08245"/>
    </source>
</evidence>
<feature type="binding site" evidence="7">
    <location>
        <begin position="128"/>
        <end position="134"/>
    </location>
    <ligand>
        <name>ATP</name>
        <dbReference type="ChEBI" id="CHEBI:30616"/>
    </ligand>
</feature>